<evidence type="ECO:0000256" key="1">
    <source>
        <dbReference type="ARBA" id="ARBA00022729"/>
    </source>
</evidence>
<evidence type="ECO:0000313" key="3">
    <source>
        <dbReference type="EMBL" id="SFT71945.1"/>
    </source>
</evidence>
<keyword evidence="1" id="KW-0732">Signal</keyword>
<evidence type="ECO:0000313" key="4">
    <source>
        <dbReference type="Proteomes" id="UP000199673"/>
    </source>
</evidence>
<dbReference type="Pfam" id="PF00932">
    <property type="entry name" value="LTD"/>
    <property type="match status" value="1"/>
</dbReference>
<proteinExistence type="predicted"/>
<keyword evidence="4" id="KW-1185">Reference proteome</keyword>
<name>A0A1I7AAG1_9BACT</name>
<organism evidence="3 4">
    <name type="scientific">Algoriphagus locisalis</name>
    <dbReference type="NCBI Taxonomy" id="305507"/>
    <lineage>
        <taxon>Bacteria</taxon>
        <taxon>Pseudomonadati</taxon>
        <taxon>Bacteroidota</taxon>
        <taxon>Cytophagia</taxon>
        <taxon>Cytophagales</taxon>
        <taxon>Cyclobacteriaceae</taxon>
        <taxon>Algoriphagus</taxon>
    </lineage>
</organism>
<dbReference type="InterPro" id="IPR014755">
    <property type="entry name" value="Cu-Rt/internalin_Ig-like"/>
</dbReference>
<evidence type="ECO:0000259" key="2">
    <source>
        <dbReference type="Pfam" id="PF00932"/>
    </source>
</evidence>
<dbReference type="Gene3D" id="2.60.40.4070">
    <property type="match status" value="1"/>
</dbReference>
<dbReference type="InterPro" id="IPR001322">
    <property type="entry name" value="Lamin_tail_dom"/>
</dbReference>
<dbReference type="STRING" id="305507.SAMN04489724_1804"/>
<protein>
    <submittedName>
        <fullName evidence="3">Lamin Tail Domain</fullName>
    </submittedName>
</protein>
<dbReference type="AlphaFoldDB" id="A0A1I7AAG1"/>
<dbReference type="EMBL" id="FPBF01000002">
    <property type="protein sequence ID" value="SFT71945.1"/>
    <property type="molecule type" value="Genomic_DNA"/>
</dbReference>
<feature type="domain" description="LTD" evidence="2">
    <location>
        <begin position="300"/>
        <end position="411"/>
    </location>
</feature>
<accession>A0A1I7AAG1</accession>
<reference evidence="4" key="1">
    <citation type="submission" date="2016-10" db="EMBL/GenBank/DDBJ databases">
        <authorList>
            <person name="Varghese N."/>
            <person name="Submissions S."/>
        </authorList>
    </citation>
    <scope>NUCLEOTIDE SEQUENCE [LARGE SCALE GENOMIC DNA]</scope>
    <source>
        <strain evidence="4">DSM 23445</strain>
    </source>
</reference>
<gene>
    <name evidence="3" type="ORF">SAMN04489724_1804</name>
</gene>
<dbReference type="Proteomes" id="UP000199673">
    <property type="component" value="Unassembled WGS sequence"/>
</dbReference>
<dbReference type="Gene3D" id="2.60.40.1220">
    <property type="match status" value="2"/>
</dbReference>
<sequence length="842" mass="93814">MQVFGVIFIWQMIFVSVFAKAEEVKAAIENQIQDFEGEFTFQNYPYEFMSGWYGNEVRGTSSRIYQANGLGRNGSKALAVQPISTFDGEVIIRLSPQEFEDPKVRFWARSAKNGSGDRPALVYYTWRSQLEGDYSEWEIVGNANEFSNEDQDFRLFELALPDSLSDNSEAFLRLKIQYGPGSGTCAKWLMDDFEFGEFVEDKTAPKVTGVRGFDESQVEIQFDEALDPVFSEFLLNYSLDGVEPSEARLVADSLVYLTFKERLEMVRNYELGVSQIPDLEGNFLKDTLVSFQFFDPTSIPPKTLVINEIMPAPKADLDLPNVEYVELLHVGDYPVRLEGVTWSNSRSTVSLPSKWIQPGEFLILAPETQAPQLEEYGKVIPVSSWPTLLNSADQLSLKDDLGNLIDMISYSTSSWGGSEFANGGYSLEVANPFYACEQSNLLVASVDPLRGTPGRQNSIFDLSPDTTAPILDSYQFTSSKILVLTFSKPILAGFDQTNFVFEPSLQVDTIFQPASNQIEINFSEEVVENKLYSLMINGLTDCSGNELLQSEPFQMVLPKQAVIGDVLINEVLFNPRTGSPKFVELINVTENYLEVGHWKLANFNDSGEVDQVKQLSETSIIIPPKGFLAISTNTEMLKMDYPKSAFGRFLEIATLPSYPIAGGTVVLLDSAEEIAESFAYSEDLHHPLLRDPKGVSLERLSTESSANVSSNWHSASSIEEYATPGRKNSQVISGEFVGELIQIEPEVFDPEGSNGNTFTTIKYELDQPGWIGSFRIYGTSGQLIQSLAENVLLGSTGLFTWTGTDSQGKIVRPGYYVLLVELYDLSGQVMFIRKTVVVATRL</sequence>